<evidence type="ECO:0000313" key="4">
    <source>
        <dbReference type="EMBL" id="KAF3031607.1"/>
    </source>
</evidence>
<keyword evidence="2" id="KW-0812">Transmembrane</keyword>
<dbReference type="PROSITE" id="PS50924">
    <property type="entry name" value="MHYT"/>
    <property type="match status" value="1"/>
</dbReference>
<evidence type="ECO:0000259" key="3">
    <source>
        <dbReference type="PROSITE" id="PS50924"/>
    </source>
</evidence>
<dbReference type="PANTHER" id="PTHR35152:SF1">
    <property type="entry name" value="DOMAIN SIGNALLING PROTEIN, PUTATIVE (AFU_ORTHOLOGUE AFUA_5G11310)-RELATED"/>
    <property type="match status" value="1"/>
</dbReference>
<dbReference type="Proteomes" id="UP000758155">
    <property type="component" value="Unassembled WGS sequence"/>
</dbReference>
<keyword evidence="2" id="KW-1133">Transmembrane helix</keyword>
<evidence type="ECO:0000256" key="1">
    <source>
        <dbReference type="SAM" id="MobiDB-lite"/>
    </source>
</evidence>
<accession>A0A9P4WGB1</accession>
<feature type="domain" description="MHYT" evidence="3">
    <location>
        <begin position="21"/>
        <end position="226"/>
    </location>
</feature>
<keyword evidence="2" id="KW-0472">Membrane</keyword>
<feature type="compositionally biased region" description="Polar residues" evidence="1">
    <location>
        <begin position="722"/>
        <end position="742"/>
    </location>
</feature>
<dbReference type="PANTHER" id="PTHR35152">
    <property type="entry name" value="DOMAIN SIGNALLING PROTEIN, PUTATIVE (AFU_ORTHOLOGUE AFUA_5G11310)-RELATED"/>
    <property type="match status" value="1"/>
</dbReference>
<organism evidence="4 5">
    <name type="scientific">Didymella heteroderae</name>
    <dbReference type="NCBI Taxonomy" id="1769908"/>
    <lineage>
        <taxon>Eukaryota</taxon>
        <taxon>Fungi</taxon>
        <taxon>Dikarya</taxon>
        <taxon>Ascomycota</taxon>
        <taxon>Pezizomycotina</taxon>
        <taxon>Dothideomycetes</taxon>
        <taxon>Pleosporomycetidae</taxon>
        <taxon>Pleosporales</taxon>
        <taxon>Pleosporineae</taxon>
        <taxon>Didymellaceae</taxon>
        <taxon>Didymella</taxon>
    </lineage>
</organism>
<evidence type="ECO:0000256" key="2">
    <source>
        <dbReference type="SAM" id="Phobius"/>
    </source>
</evidence>
<feature type="transmembrane region" description="Helical" evidence="2">
    <location>
        <begin position="166"/>
        <end position="190"/>
    </location>
</feature>
<dbReference type="AlphaFoldDB" id="A0A9P4WGB1"/>
<reference evidence="4" key="1">
    <citation type="submission" date="2019-04" db="EMBL/GenBank/DDBJ databases">
        <title>Sequencing of skin fungus with MAO and IRED activity.</title>
        <authorList>
            <person name="Marsaioli A.J."/>
            <person name="Bonatto J.M.C."/>
            <person name="Reis Junior O."/>
        </authorList>
    </citation>
    <scope>NUCLEOTIDE SEQUENCE</scope>
    <source>
        <strain evidence="4">28M1</strain>
    </source>
</reference>
<sequence length="832" mass="92254">MSPSPELEAKYPIGSRPNISFTPYLIFCSYLVSLIGSATTVELLHRRVSGSGWRAWVQIAGCSVSFGLVAIWCMHFIGNRAIVLGDGEEEIQLYYSPAFTALSAIIPVVVIFLGLMIADRFYRRSKHTAVRVVSLIVCGVCAGAAITEMHYLGNNGTTNYRLHLSWPHVFGAASIAVGASLLSFGLFFHWSDSWLNNIFRRCLVVCFLALAVSGMHWTGAAGTWYEVRGYHEGSGQERNVTLIIALCLCLSACFVCFLLGFLKQRHLRLLKDRAQQVVLACAIFDESGKLLVSQGGLLPCQTITRQFHQRTFADEFDTRHPIFQWIFRVSRHWRGVADLIPSMREHLHSTGYLQSASPTTAADSRSSSSFEDDSTYSATFRELFCVTAYDIAKTLDTGIQNLGTLYEEVATTGTSMSMARTVLKDPHDRKDILAADVANKDVETGMANPIIFGRGQMLVLTKKADANEVRRLQNLGFHFANIDQVGDNLARSLQVTRDDLHDMVARWQSFTEREPSIPPSGTYLASFLLQPAPGMRGLDVIVPRANPDRLPMVKLANGDLTVGELKVLASFNGLSLDACLARTGLGSKLESKEDDAFLENFRNSILDLVNDAPEVALHRAIFSAKQLNVVHGAGSKERSPATIFAFCGIKDIYIQSLQSMTLKCIPMSFFQTYLRSYPGSPDHQILAIRNHNEFATLTRTPPITEKPEKRSNRWHFRLRSARSMSSDTTLQSDSCSEKSLVNPTPPCDDASSSHPWGGMGGIMVTSTQQIFHDESKKNGSTMELRDMGVKSEASVADTEQQTLADRLMVITTAFRDPHAQRALPKEPYYGRR</sequence>
<gene>
    <name evidence="4" type="ORF">E8E12_001302</name>
</gene>
<feature type="transmembrane region" description="Helical" evidence="2">
    <location>
        <begin position="56"/>
        <end position="78"/>
    </location>
</feature>
<keyword evidence="5" id="KW-1185">Reference proteome</keyword>
<evidence type="ECO:0000313" key="5">
    <source>
        <dbReference type="Proteomes" id="UP000758155"/>
    </source>
</evidence>
<proteinExistence type="predicted"/>
<dbReference type="OrthoDB" id="264015at2759"/>
<dbReference type="InterPro" id="IPR005330">
    <property type="entry name" value="MHYT_dom"/>
</dbReference>
<feature type="transmembrane region" description="Helical" evidence="2">
    <location>
        <begin position="98"/>
        <end position="117"/>
    </location>
</feature>
<dbReference type="EMBL" id="SWKV01000133">
    <property type="protein sequence ID" value="KAF3031607.1"/>
    <property type="molecule type" value="Genomic_DNA"/>
</dbReference>
<protein>
    <recommendedName>
        <fullName evidence="3">MHYT domain-containing protein</fullName>
    </recommendedName>
</protein>
<comment type="caution">
    <text evidence="4">The sequence shown here is derived from an EMBL/GenBank/DDBJ whole genome shotgun (WGS) entry which is preliminary data.</text>
</comment>
<dbReference type="Pfam" id="PF03707">
    <property type="entry name" value="MHYT"/>
    <property type="match status" value="1"/>
</dbReference>
<feature type="transmembrane region" description="Helical" evidence="2">
    <location>
        <begin position="240"/>
        <end position="262"/>
    </location>
</feature>
<feature type="transmembrane region" description="Helical" evidence="2">
    <location>
        <begin position="129"/>
        <end position="146"/>
    </location>
</feature>
<feature type="transmembrane region" description="Helical" evidence="2">
    <location>
        <begin position="202"/>
        <end position="220"/>
    </location>
</feature>
<name>A0A9P4WGB1_9PLEO</name>
<feature type="transmembrane region" description="Helical" evidence="2">
    <location>
        <begin position="24"/>
        <end position="44"/>
    </location>
</feature>
<feature type="region of interest" description="Disordered" evidence="1">
    <location>
        <begin position="702"/>
        <end position="750"/>
    </location>
</feature>